<evidence type="ECO:0000256" key="1">
    <source>
        <dbReference type="ARBA" id="ARBA00006243"/>
    </source>
</evidence>
<accession>A0ABT7HMX1</accession>
<evidence type="ECO:0000259" key="3">
    <source>
        <dbReference type="Pfam" id="PF02769"/>
    </source>
</evidence>
<dbReference type="InterPro" id="IPR016188">
    <property type="entry name" value="PurM-like_N"/>
</dbReference>
<dbReference type="Proteomes" id="UP001173801">
    <property type="component" value="Unassembled WGS sequence"/>
</dbReference>
<comment type="similarity">
    <text evidence="1">Belongs to the HypE family.</text>
</comment>
<sequence>MDRIMLSHGGGGVEMNELINKMIFEIFNNEILNRADDSAVLGGVKNLAFSTDSFVVTPIFFNGGDIGKIAACGTINDLLMVGAKPKFLSCSLIIEEGLAISDLKSILISLNEVCKSADVKVVCGDTKVVPKGKCDKIFINTAGVGEVVCENVSTKSLKSGAKILLSGDIGRHGGVILSNRENLQSELKSDCKSLKNVVLALLDAGIKPLCMRDATRGGVSAVLNEWAGACGLEILVYDEKIAVSSEVLGICELFGFEPYELANEGTFLLAVMPDDAIKAVEILRQFDKNANEIGEILDSKKSRVVIENAYKSRRFLEPPKGELLPRIC</sequence>
<comment type="caution">
    <text evidence="4">The sequence shown here is derived from an EMBL/GenBank/DDBJ whole genome shotgun (WGS) entry which is preliminary data.</text>
</comment>
<feature type="domain" description="PurM-like C-terminal" evidence="3">
    <location>
        <begin position="158"/>
        <end position="306"/>
    </location>
</feature>
<dbReference type="Pfam" id="PF02769">
    <property type="entry name" value="AIRS_C"/>
    <property type="match status" value="1"/>
</dbReference>
<dbReference type="Gene3D" id="3.90.650.10">
    <property type="entry name" value="PurM-like C-terminal domain"/>
    <property type="match status" value="1"/>
</dbReference>
<dbReference type="RefSeq" id="WP_284936918.1">
    <property type="nucleotide sequence ID" value="NZ_JANURM010000002.1"/>
</dbReference>
<dbReference type="EMBL" id="JANURM010000002">
    <property type="protein sequence ID" value="MDL0088267.1"/>
    <property type="molecule type" value="Genomic_DNA"/>
</dbReference>
<dbReference type="SUPFAM" id="SSF56042">
    <property type="entry name" value="PurM C-terminal domain-like"/>
    <property type="match status" value="1"/>
</dbReference>
<evidence type="ECO:0000259" key="2">
    <source>
        <dbReference type="Pfam" id="PF00586"/>
    </source>
</evidence>
<reference evidence="4" key="2">
    <citation type="journal article" date="2023" name="Microorganisms">
        <title>Isolation and Genomic Characteristics of Cat-Borne Campylobacter felis sp. nov. and Sheep-Borne Campylobacter ovis sp. nov.</title>
        <authorList>
            <person name="Wang H."/>
            <person name="Li Y."/>
            <person name="Gu Y."/>
            <person name="Zhou G."/>
            <person name="Chen X."/>
            <person name="Zhang X."/>
            <person name="Shao Z."/>
            <person name="Zhang J."/>
            <person name="Zhang M."/>
        </authorList>
    </citation>
    <scope>NUCLEOTIDE SEQUENCE</scope>
    <source>
        <strain evidence="4">PS10</strain>
    </source>
</reference>
<gene>
    <name evidence="4" type="primary">hypE</name>
    <name evidence="4" type="ORF">NYG85_02600</name>
</gene>
<dbReference type="PANTHER" id="PTHR30303">
    <property type="entry name" value="HYDROGENASE ISOENZYMES FORMATION PROTEIN HYPE"/>
    <property type="match status" value="1"/>
</dbReference>
<organism evidence="4 5">
    <name type="scientific">Campylobacter gastrosuis</name>
    <dbReference type="NCBI Taxonomy" id="2974576"/>
    <lineage>
        <taxon>Bacteria</taxon>
        <taxon>Pseudomonadati</taxon>
        <taxon>Campylobacterota</taxon>
        <taxon>Epsilonproteobacteria</taxon>
        <taxon>Campylobacterales</taxon>
        <taxon>Campylobacteraceae</taxon>
        <taxon>Campylobacter</taxon>
    </lineage>
</organism>
<name>A0ABT7HMX1_9BACT</name>
<dbReference type="Pfam" id="PF00586">
    <property type="entry name" value="AIRS"/>
    <property type="match status" value="1"/>
</dbReference>
<evidence type="ECO:0000313" key="5">
    <source>
        <dbReference type="Proteomes" id="UP001173801"/>
    </source>
</evidence>
<dbReference type="CDD" id="cd02197">
    <property type="entry name" value="HypE"/>
    <property type="match status" value="1"/>
</dbReference>
<dbReference type="NCBIfam" id="TIGR02124">
    <property type="entry name" value="hypE"/>
    <property type="match status" value="1"/>
</dbReference>
<keyword evidence="5" id="KW-1185">Reference proteome</keyword>
<evidence type="ECO:0000313" key="4">
    <source>
        <dbReference type="EMBL" id="MDL0088267.1"/>
    </source>
</evidence>
<dbReference type="InterPro" id="IPR010918">
    <property type="entry name" value="PurM-like_C_dom"/>
</dbReference>
<feature type="domain" description="PurM-like N-terminal" evidence="2">
    <location>
        <begin position="36"/>
        <end position="147"/>
    </location>
</feature>
<dbReference type="InterPro" id="IPR011854">
    <property type="entry name" value="HypE"/>
</dbReference>
<dbReference type="SUPFAM" id="SSF55326">
    <property type="entry name" value="PurM N-terminal domain-like"/>
    <property type="match status" value="1"/>
</dbReference>
<dbReference type="PIRSF" id="PIRSF005644">
    <property type="entry name" value="Hdrgns_mtr_HypE"/>
    <property type="match status" value="1"/>
</dbReference>
<proteinExistence type="inferred from homology"/>
<dbReference type="Gene3D" id="3.30.1330.10">
    <property type="entry name" value="PurM-like, N-terminal domain"/>
    <property type="match status" value="1"/>
</dbReference>
<dbReference type="InterPro" id="IPR036921">
    <property type="entry name" value="PurM-like_N_sf"/>
</dbReference>
<dbReference type="InterPro" id="IPR036676">
    <property type="entry name" value="PurM-like_C_sf"/>
</dbReference>
<dbReference type="PANTHER" id="PTHR30303:SF0">
    <property type="entry name" value="CARBAMOYL DEHYDRATASE HYPE"/>
    <property type="match status" value="1"/>
</dbReference>
<reference evidence="4" key="1">
    <citation type="submission" date="2022-08" db="EMBL/GenBank/DDBJ databases">
        <authorList>
            <person name="Wang H."/>
        </authorList>
    </citation>
    <scope>NUCLEOTIDE SEQUENCE</scope>
    <source>
        <strain evidence="4">PS10</strain>
    </source>
</reference>
<protein>
    <submittedName>
        <fullName evidence="4">Hydrogenase expression/formation protein HypE</fullName>
    </submittedName>
</protein>